<name>A0A644T690_9ZZZZ</name>
<reference evidence="1" key="1">
    <citation type="submission" date="2019-08" db="EMBL/GenBank/DDBJ databases">
        <authorList>
            <person name="Kucharzyk K."/>
            <person name="Murdoch R.W."/>
            <person name="Higgins S."/>
            <person name="Loffler F."/>
        </authorList>
    </citation>
    <scope>NUCLEOTIDE SEQUENCE</scope>
</reference>
<accession>A0A644T690</accession>
<comment type="caution">
    <text evidence="1">The sequence shown here is derived from an EMBL/GenBank/DDBJ whole genome shotgun (WGS) entry which is preliminary data.</text>
</comment>
<evidence type="ECO:0008006" key="2">
    <source>
        <dbReference type="Google" id="ProtNLM"/>
    </source>
</evidence>
<dbReference type="AlphaFoldDB" id="A0A644T690"/>
<proteinExistence type="predicted"/>
<evidence type="ECO:0000313" key="1">
    <source>
        <dbReference type="EMBL" id="MPL62334.1"/>
    </source>
</evidence>
<protein>
    <recommendedName>
        <fullName evidence="2">30S ribosomal protein S21</fullName>
    </recommendedName>
</protein>
<gene>
    <name evidence="1" type="ORF">SDC9_07948</name>
</gene>
<sequence>MANKNVKVDRREKDNSMTLLHRFQKKVQESAVLPTVRGKRYNNRAESKAKIKKGKIKRIKSGEKYEELKRLGKLVKRKRR</sequence>
<organism evidence="1">
    <name type="scientific">bioreactor metagenome</name>
    <dbReference type="NCBI Taxonomy" id="1076179"/>
    <lineage>
        <taxon>unclassified sequences</taxon>
        <taxon>metagenomes</taxon>
        <taxon>ecological metagenomes</taxon>
    </lineage>
</organism>
<dbReference type="EMBL" id="VSSQ01000017">
    <property type="protein sequence ID" value="MPL62334.1"/>
    <property type="molecule type" value="Genomic_DNA"/>
</dbReference>